<dbReference type="EMBL" id="FPAB01000004">
    <property type="protein sequence ID" value="SFS86883.1"/>
    <property type="molecule type" value="Genomic_DNA"/>
</dbReference>
<dbReference type="PROSITE" id="PS00560">
    <property type="entry name" value="CARBOXYPEPT_SER_HIS"/>
    <property type="match status" value="1"/>
</dbReference>
<dbReference type="RefSeq" id="WP_175542983.1">
    <property type="nucleotide sequence ID" value="NZ_FPAB01000004.1"/>
</dbReference>
<dbReference type="Proteomes" id="UP000198873">
    <property type="component" value="Unassembled WGS sequence"/>
</dbReference>
<dbReference type="AlphaFoldDB" id="A0A1I6TCK0"/>
<keyword evidence="1" id="KW-0121">Carboxypeptidase</keyword>
<dbReference type="Gene3D" id="3.40.50.1820">
    <property type="entry name" value="alpha/beta hydrolase"/>
    <property type="match status" value="1"/>
</dbReference>
<dbReference type="InterPro" id="IPR029058">
    <property type="entry name" value="AB_hydrolase_fold"/>
</dbReference>
<dbReference type="SUPFAM" id="SSF53474">
    <property type="entry name" value="alpha/beta-Hydrolases"/>
    <property type="match status" value="1"/>
</dbReference>
<dbReference type="Pfam" id="PF00450">
    <property type="entry name" value="Peptidase_S10"/>
    <property type="match status" value="1"/>
</dbReference>
<dbReference type="InterPro" id="IPR001563">
    <property type="entry name" value="Peptidase_S10"/>
</dbReference>
<proteinExistence type="predicted"/>
<dbReference type="InterPro" id="IPR033124">
    <property type="entry name" value="Ser_caboxypep_his_AS"/>
</dbReference>
<keyword evidence="2" id="KW-1185">Reference proteome</keyword>
<keyword evidence="1" id="KW-0645">Protease</keyword>
<name>A0A1I6TCK0_9ACTN</name>
<evidence type="ECO:0000313" key="2">
    <source>
        <dbReference type="Proteomes" id="UP000198873"/>
    </source>
</evidence>
<dbReference type="GO" id="GO:0006508">
    <property type="term" value="P:proteolysis"/>
    <property type="evidence" value="ECO:0007669"/>
    <property type="project" value="InterPro"/>
</dbReference>
<reference evidence="2" key="1">
    <citation type="submission" date="2016-10" db="EMBL/GenBank/DDBJ databases">
        <authorList>
            <person name="Varghese N."/>
            <person name="Submissions S."/>
        </authorList>
    </citation>
    <scope>NUCLEOTIDE SEQUENCE [LARGE SCALE GENOMIC DNA]</scope>
    <source>
        <strain evidence="2">CGMCC 4.7047</strain>
    </source>
</reference>
<protein>
    <submittedName>
        <fullName evidence="1">Vitellogenic carboxypeptidase-like protein</fullName>
    </submittedName>
</protein>
<sequence length="186" mass="21268">MQHTLDLGGTFDVYDIRRWDDLSPGALGSYLGTDAVKDALHVPRHVPWEFHDNTGPVAQHLAVDNMQDCSDKYRAIMDRYRALLYTGNFDTACGYRSTEEILDDIMDKRGLRAEWRDAPRLIWTQAQGNPKGFVRSHGQLTQVSVPDSGHEVPAYQPEICREMLYNWLFDRPFHGYDPLKAGKPDS</sequence>
<dbReference type="GO" id="GO:0004185">
    <property type="term" value="F:serine-type carboxypeptidase activity"/>
    <property type="evidence" value="ECO:0007669"/>
    <property type="project" value="InterPro"/>
</dbReference>
<evidence type="ECO:0000313" key="1">
    <source>
        <dbReference type="EMBL" id="SFS86883.1"/>
    </source>
</evidence>
<gene>
    <name evidence="1" type="ORF">SAMN05444716_104547</name>
</gene>
<organism evidence="1 2">
    <name type="scientific">Streptomyces harbinensis</name>
    <dbReference type="NCBI Taxonomy" id="1176198"/>
    <lineage>
        <taxon>Bacteria</taxon>
        <taxon>Bacillati</taxon>
        <taxon>Actinomycetota</taxon>
        <taxon>Actinomycetes</taxon>
        <taxon>Kitasatosporales</taxon>
        <taxon>Streptomycetaceae</taxon>
        <taxon>Streptomyces</taxon>
    </lineage>
</organism>
<accession>A0A1I6TCK0</accession>
<keyword evidence="1" id="KW-0378">Hydrolase</keyword>
<dbReference type="STRING" id="1176198.SAMN05444716_104547"/>